<accession>A0ABV8B6L8</accession>
<reference evidence="3" key="1">
    <citation type="journal article" date="2019" name="Int. J. Syst. Evol. Microbiol.">
        <title>The Global Catalogue of Microorganisms (GCM) 10K type strain sequencing project: providing services to taxonomists for standard genome sequencing and annotation.</title>
        <authorList>
            <consortium name="The Broad Institute Genomics Platform"/>
            <consortium name="The Broad Institute Genome Sequencing Center for Infectious Disease"/>
            <person name="Wu L."/>
            <person name="Ma J."/>
        </authorList>
    </citation>
    <scope>NUCLEOTIDE SEQUENCE [LARGE SCALE GENOMIC DNA]</scope>
    <source>
        <strain evidence="3">CCUG 61889</strain>
    </source>
</reference>
<dbReference type="RefSeq" id="WP_377916952.1">
    <property type="nucleotide sequence ID" value="NZ_JBHRZT010000067.1"/>
</dbReference>
<evidence type="ECO:0000313" key="2">
    <source>
        <dbReference type="EMBL" id="MFC3884986.1"/>
    </source>
</evidence>
<organism evidence="2 3">
    <name type="scientific">Bacillus songklensis</name>
    <dbReference type="NCBI Taxonomy" id="1069116"/>
    <lineage>
        <taxon>Bacteria</taxon>
        <taxon>Bacillati</taxon>
        <taxon>Bacillota</taxon>
        <taxon>Bacilli</taxon>
        <taxon>Bacillales</taxon>
        <taxon>Bacillaceae</taxon>
        <taxon>Bacillus</taxon>
    </lineage>
</organism>
<proteinExistence type="predicted"/>
<dbReference type="EMBL" id="JBHRZT010000067">
    <property type="protein sequence ID" value="MFC3884986.1"/>
    <property type="molecule type" value="Genomic_DNA"/>
</dbReference>
<dbReference type="InterPro" id="IPR055760">
    <property type="entry name" value="DUF7336"/>
</dbReference>
<protein>
    <recommendedName>
        <fullName evidence="1">DUF7336 domain-containing protein</fullName>
    </recommendedName>
</protein>
<feature type="domain" description="DUF7336" evidence="1">
    <location>
        <begin position="2"/>
        <end position="43"/>
    </location>
</feature>
<sequence>MKYVYLLQHSYEYEYEGEIFDEIKTIGIFSTREKVEKVIDKYKSLPGFKAIL</sequence>
<dbReference type="Proteomes" id="UP001595752">
    <property type="component" value="Unassembled WGS sequence"/>
</dbReference>
<name>A0ABV8B6L8_9BACI</name>
<gene>
    <name evidence="2" type="ORF">ACFOU2_16530</name>
</gene>
<keyword evidence="3" id="KW-1185">Reference proteome</keyword>
<comment type="caution">
    <text evidence="2">The sequence shown here is derived from an EMBL/GenBank/DDBJ whole genome shotgun (WGS) entry which is preliminary data.</text>
</comment>
<evidence type="ECO:0000313" key="3">
    <source>
        <dbReference type="Proteomes" id="UP001595752"/>
    </source>
</evidence>
<evidence type="ECO:0000259" key="1">
    <source>
        <dbReference type="Pfam" id="PF24024"/>
    </source>
</evidence>
<dbReference type="Pfam" id="PF24024">
    <property type="entry name" value="DUF7336"/>
    <property type="match status" value="1"/>
</dbReference>